<dbReference type="AlphaFoldDB" id="A0A397J6H5"/>
<dbReference type="SMART" id="SM00256">
    <property type="entry name" value="FBOX"/>
    <property type="match status" value="1"/>
</dbReference>
<dbReference type="Proteomes" id="UP000266861">
    <property type="component" value="Unassembled WGS sequence"/>
</dbReference>
<evidence type="ECO:0000256" key="1">
    <source>
        <dbReference type="ARBA" id="ARBA00022737"/>
    </source>
</evidence>
<evidence type="ECO:0000313" key="4">
    <source>
        <dbReference type="EMBL" id="RHZ83067.1"/>
    </source>
</evidence>
<dbReference type="PANTHER" id="PTHR47435:SF4">
    <property type="entry name" value="KELCH REPEAT PROTEIN (AFU_ORTHOLOGUE AFUA_5G12780)"/>
    <property type="match status" value="1"/>
</dbReference>
<protein>
    <recommendedName>
        <fullName evidence="3">F-box domain-containing protein</fullName>
    </recommendedName>
</protein>
<feature type="domain" description="F-box" evidence="3">
    <location>
        <begin position="6"/>
        <end position="58"/>
    </location>
</feature>
<comment type="caution">
    <text evidence="4">The sequence shown here is derived from an EMBL/GenBank/DDBJ whole genome shotgun (WGS) entry which is preliminary data.</text>
</comment>
<dbReference type="PANTHER" id="PTHR47435">
    <property type="entry name" value="KELCH REPEAT PROTEIN (AFU_ORTHOLOGUE AFUA_5G12780)"/>
    <property type="match status" value="1"/>
</dbReference>
<reference evidence="4 5" key="1">
    <citation type="submission" date="2018-08" db="EMBL/GenBank/DDBJ databases">
        <title>Genome and evolution of the arbuscular mycorrhizal fungus Diversispora epigaea (formerly Glomus versiforme) and its bacterial endosymbionts.</title>
        <authorList>
            <person name="Sun X."/>
            <person name="Fei Z."/>
            <person name="Harrison M."/>
        </authorList>
    </citation>
    <scope>NUCLEOTIDE SEQUENCE [LARGE SCALE GENOMIC DNA]</scope>
    <source>
        <strain evidence="4 5">IT104</strain>
    </source>
</reference>
<keyword evidence="5" id="KW-1185">Reference proteome</keyword>
<accession>A0A397J6H5</accession>
<dbReference type="Pfam" id="PF24681">
    <property type="entry name" value="Kelch_KLHDC2_KLHL20_DRC7"/>
    <property type="match status" value="1"/>
</dbReference>
<evidence type="ECO:0000256" key="2">
    <source>
        <dbReference type="ARBA" id="ARBA00023004"/>
    </source>
</evidence>
<dbReference type="PROSITE" id="PS50181">
    <property type="entry name" value="FBOX"/>
    <property type="match status" value="1"/>
</dbReference>
<dbReference type="InterPro" id="IPR015915">
    <property type="entry name" value="Kelch-typ_b-propeller"/>
</dbReference>
<keyword evidence="2" id="KW-0408">Iron</keyword>
<dbReference type="EMBL" id="PQFF01000092">
    <property type="protein sequence ID" value="RHZ83067.1"/>
    <property type="molecule type" value="Genomic_DNA"/>
</dbReference>
<proteinExistence type="predicted"/>
<keyword evidence="1" id="KW-0677">Repeat</keyword>
<organism evidence="4 5">
    <name type="scientific">Diversispora epigaea</name>
    <dbReference type="NCBI Taxonomy" id="1348612"/>
    <lineage>
        <taxon>Eukaryota</taxon>
        <taxon>Fungi</taxon>
        <taxon>Fungi incertae sedis</taxon>
        <taxon>Mucoromycota</taxon>
        <taxon>Glomeromycotina</taxon>
        <taxon>Glomeromycetes</taxon>
        <taxon>Diversisporales</taxon>
        <taxon>Diversisporaceae</taxon>
        <taxon>Diversispora</taxon>
    </lineage>
</organism>
<name>A0A397J6H5_9GLOM</name>
<evidence type="ECO:0000259" key="3">
    <source>
        <dbReference type="PROSITE" id="PS50181"/>
    </source>
</evidence>
<dbReference type="InterPro" id="IPR036047">
    <property type="entry name" value="F-box-like_dom_sf"/>
</dbReference>
<dbReference type="Pfam" id="PF00646">
    <property type="entry name" value="F-box"/>
    <property type="match status" value="1"/>
</dbReference>
<dbReference type="SUPFAM" id="SSF117281">
    <property type="entry name" value="Kelch motif"/>
    <property type="match status" value="1"/>
</dbReference>
<dbReference type="OrthoDB" id="10250130at2759"/>
<gene>
    <name evidence="4" type="ORF">Glove_99g180</name>
</gene>
<dbReference type="InterPro" id="IPR001810">
    <property type="entry name" value="F-box_dom"/>
</dbReference>
<dbReference type="GO" id="GO:0019760">
    <property type="term" value="P:glucosinolate metabolic process"/>
    <property type="evidence" value="ECO:0007669"/>
    <property type="project" value="UniProtKB-ARBA"/>
</dbReference>
<sequence>MNLLLKESLLTLPIEIIDIIIDDLNSKDKRSLSHVCRILRQAARLNHFGVSNPIWKNIEFDNENEELPSSLNYRDGVYIDGNFYIVVLSKFGPICWILDLIQKYSWKKVKVSICMDKMQYNPVKSTVGAVIKNEVYMFGGECLITGRPTKNLYKLDLCSMSLFLVPENEKCPSPRFMHSLNVMDHYRLILFGGRCMANNNKFYDTKDLFIYDTRKNIWIQQIALNLPYARSFHSVFIRGGKLYIYGGQHITSSSPESSIHDDEDIWEYNFWKNKWHRYSSFSYFFCPEFSTIGIGPGKRCGASIFPLRRKIVVLGGTEKQMCTMSSRNEKNSSEQQMMVILCPVKRTWENIQIKNMPNLDCIAIKIDRISNCNNIFIVGKTSNEKLVAGWIIE</sequence>
<evidence type="ECO:0000313" key="5">
    <source>
        <dbReference type="Proteomes" id="UP000266861"/>
    </source>
</evidence>
<dbReference type="SUPFAM" id="SSF81383">
    <property type="entry name" value="F-box domain"/>
    <property type="match status" value="1"/>
</dbReference>
<dbReference type="Gene3D" id="2.120.10.80">
    <property type="entry name" value="Kelch-type beta propeller"/>
    <property type="match status" value="1"/>
</dbReference>